<feature type="region of interest" description="Disordered" evidence="5">
    <location>
        <begin position="1"/>
        <end position="79"/>
    </location>
</feature>
<feature type="compositionally biased region" description="Polar residues" evidence="5">
    <location>
        <begin position="871"/>
        <end position="889"/>
    </location>
</feature>
<feature type="compositionally biased region" description="Basic residues" evidence="5">
    <location>
        <begin position="932"/>
        <end position="942"/>
    </location>
</feature>
<dbReference type="CDD" id="cd07042">
    <property type="entry name" value="STAS_SulP_like_sulfate_transporter"/>
    <property type="match status" value="1"/>
</dbReference>
<feature type="region of interest" description="Disordered" evidence="5">
    <location>
        <begin position="864"/>
        <end position="951"/>
    </location>
</feature>
<evidence type="ECO:0000259" key="7">
    <source>
        <dbReference type="PROSITE" id="PS50801"/>
    </source>
</evidence>
<dbReference type="GO" id="GO:0055085">
    <property type="term" value="P:transmembrane transport"/>
    <property type="evidence" value="ECO:0007669"/>
    <property type="project" value="InterPro"/>
</dbReference>
<dbReference type="InterPro" id="IPR011547">
    <property type="entry name" value="SLC26A/SulP_dom"/>
</dbReference>
<dbReference type="SUPFAM" id="SSF52091">
    <property type="entry name" value="SpoIIaa-like"/>
    <property type="match status" value="1"/>
</dbReference>
<dbReference type="GO" id="GO:0016020">
    <property type="term" value="C:membrane"/>
    <property type="evidence" value="ECO:0007669"/>
    <property type="project" value="UniProtKB-SubCell"/>
</dbReference>
<evidence type="ECO:0000256" key="4">
    <source>
        <dbReference type="ARBA" id="ARBA00023136"/>
    </source>
</evidence>
<dbReference type="InterPro" id="IPR002645">
    <property type="entry name" value="STAS_dom"/>
</dbReference>
<keyword evidence="3 6" id="KW-1133">Transmembrane helix</keyword>
<dbReference type="Proteomes" id="UP000025227">
    <property type="component" value="Unplaced"/>
</dbReference>
<feature type="transmembrane region" description="Helical" evidence="6">
    <location>
        <begin position="461"/>
        <end position="483"/>
    </location>
</feature>
<protein>
    <submittedName>
        <fullName evidence="9">STAS domain-containing protein</fullName>
    </submittedName>
</protein>
<dbReference type="Pfam" id="PF01740">
    <property type="entry name" value="STAS"/>
    <property type="match status" value="1"/>
</dbReference>
<dbReference type="WBParaSite" id="HCON_00149400-00001">
    <property type="protein sequence ID" value="HCON_00149400-00001"/>
    <property type="gene ID" value="HCON_00149400"/>
</dbReference>
<dbReference type="OMA" id="DKKHGYR"/>
<keyword evidence="8" id="KW-1185">Reference proteome</keyword>
<organism evidence="8 9">
    <name type="scientific">Haemonchus contortus</name>
    <name type="common">Barber pole worm</name>
    <dbReference type="NCBI Taxonomy" id="6289"/>
    <lineage>
        <taxon>Eukaryota</taxon>
        <taxon>Metazoa</taxon>
        <taxon>Ecdysozoa</taxon>
        <taxon>Nematoda</taxon>
        <taxon>Chromadorea</taxon>
        <taxon>Rhabditida</taxon>
        <taxon>Rhabditina</taxon>
        <taxon>Rhabditomorpha</taxon>
        <taxon>Strongyloidea</taxon>
        <taxon>Trichostrongylidae</taxon>
        <taxon>Haemonchus</taxon>
    </lineage>
</organism>
<proteinExistence type="predicted"/>
<feature type="transmembrane region" description="Helical" evidence="6">
    <location>
        <begin position="306"/>
        <end position="324"/>
    </location>
</feature>
<feature type="transmembrane region" description="Helical" evidence="6">
    <location>
        <begin position="495"/>
        <end position="514"/>
    </location>
</feature>
<dbReference type="Gene3D" id="3.30.750.24">
    <property type="entry name" value="STAS domain"/>
    <property type="match status" value="1"/>
</dbReference>
<name>A0A7I4YXB0_HAECO</name>
<feature type="domain" description="STAS" evidence="7">
    <location>
        <begin position="647"/>
        <end position="820"/>
    </location>
</feature>
<feature type="transmembrane region" description="Helical" evidence="6">
    <location>
        <begin position="379"/>
        <end position="399"/>
    </location>
</feature>
<dbReference type="NCBIfam" id="TIGR00815">
    <property type="entry name" value="sulP"/>
    <property type="match status" value="1"/>
</dbReference>
<feature type="transmembrane region" description="Helical" evidence="6">
    <location>
        <begin position="593"/>
        <end position="623"/>
    </location>
</feature>
<feature type="compositionally biased region" description="Basic and acidic residues" evidence="5">
    <location>
        <begin position="18"/>
        <end position="27"/>
    </location>
</feature>
<dbReference type="PROSITE" id="PS50801">
    <property type="entry name" value="STAS"/>
    <property type="match status" value="1"/>
</dbReference>
<feature type="transmembrane region" description="Helical" evidence="6">
    <location>
        <begin position="411"/>
        <end position="428"/>
    </location>
</feature>
<dbReference type="InterPro" id="IPR036513">
    <property type="entry name" value="STAS_dom_sf"/>
</dbReference>
<feature type="transmembrane region" description="Helical" evidence="6">
    <location>
        <begin position="222"/>
        <end position="240"/>
    </location>
</feature>
<evidence type="ECO:0000256" key="2">
    <source>
        <dbReference type="ARBA" id="ARBA00022692"/>
    </source>
</evidence>
<dbReference type="Pfam" id="PF00916">
    <property type="entry name" value="Sulfate_transp"/>
    <property type="match status" value="1"/>
</dbReference>
<keyword evidence="2 6" id="KW-0812">Transmembrane</keyword>
<reference evidence="9" key="1">
    <citation type="submission" date="2020-12" db="UniProtKB">
        <authorList>
            <consortium name="WormBaseParasite"/>
        </authorList>
    </citation>
    <scope>IDENTIFICATION</scope>
    <source>
        <strain evidence="9">MHco3</strain>
    </source>
</reference>
<evidence type="ECO:0000256" key="3">
    <source>
        <dbReference type="ARBA" id="ARBA00022989"/>
    </source>
</evidence>
<feature type="compositionally biased region" description="Basic and acidic residues" evidence="5">
    <location>
        <begin position="1"/>
        <end position="11"/>
    </location>
</feature>
<dbReference type="AlphaFoldDB" id="A0A7I4YXB0"/>
<evidence type="ECO:0000313" key="9">
    <source>
        <dbReference type="WBParaSite" id="HCON_00149400-00001"/>
    </source>
</evidence>
<dbReference type="InterPro" id="IPR001902">
    <property type="entry name" value="SLC26A/SulP_fam"/>
</dbReference>
<sequence length="951" mass="105030">MVRKDTGKGGDTKPLLQDLKKQEDKVAHGGGDIGDSKLSKAAAGKIASNLNTAKETHRSPALLAVPSQSTQSLSPDDNELYPPEQIKVLRLNEIMDVTNSQSNSKLNGVRIVDKRKHDSLKRSGTAAEKTVLDQQLFDKHYGFRRVDLTLGRKVHWHFKQVLKWRLIDWAHFWMGRVPVTKWVPAYNWKKDLRADILGGLMLSIMALPQGLAYGYLVGVPPIYGLITAIFGPIFYAVFGTSRHTSPGCFAIAALMVGGVVEQYGAKPSDGQNNSTTPPRICCQASASGVPADEAVAIASSVTLLAGLWQIFFGLLNAGLLAVWLSDHLVQGLTSGAAVHVFTSQLKSITGADGVPPTSEAFGLIKFYLCFFRRLHTIKIPCVVISSIAIFLLLLSNYFIDPILKKWTKVKFPMEFILVSFSTLIVFLADGTRFQINVPIVGKVESGIPAPRLPSLPHVDELVWQAISIAIISFVIHIALAKLISKKLNYEIDANQEWFALGAMNSIASLFGCFASGSSLGRTMMQVKFGTKSQMSTLVCCTMMVGFVYGAASFVYHLPKAILASIIIVAMKDLFVQLVRGFRLCRESIVDFMIFLVTLVAVILINVNVGLIIGISFALLSVVFRTQWADSTCMGRIPGTSDFKGLGHYRSAEEIPGIKVFRFDAPLYFANAELFILSVHNACGLNPVIVRSKLNERAAAEAKSGKEPNMEASKSAGDMQLRVVGRRVAETSGDSMIEDPTEHVVTQLTHIIIDCSSIPYVDLMGKDALAQTFADYSTIDITVLMANCKVAVRQLFETTDFYQKVPKNRMFVNVNDAVIQALKEQRERFPEHNIKMDISEARAQVSKDPVALSPAQRTEIITNVHEEREELTQSPVTPSTQDLSSANRKGSAQPKKSTKKNEKKKKEEILPDKKKKEEPAKKEEKKKDDGKRVLWRRPFTKTTRKPDVEKTQ</sequence>
<dbReference type="OrthoDB" id="288203at2759"/>
<evidence type="ECO:0000256" key="5">
    <source>
        <dbReference type="SAM" id="MobiDB-lite"/>
    </source>
</evidence>
<comment type="subcellular location">
    <subcellularLocation>
        <location evidence="1">Membrane</location>
        <topology evidence="1">Multi-pass membrane protein</topology>
    </subcellularLocation>
</comment>
<evidence type="ECO:0000313" key="8">
    <source>
        <dbReference type="Proteomes" id="UP000025227"/>
    </source>
</evidence>
<feature type="compositionally biased region" description="Basic and acidic residues" evidence="5">
    <location>
        <begin position="903"/>
        <end position="931"/>
    </location>
</feature>
<dbReference type="PANTHER" id="PTHR11814">
    <property type="entry name" value="SULFATE TRANSPORTER"/>
    <property type="match status" value="1"/>
</dbReference>
<evidence type="ECO:0000256" key="6">
    <source>
        <dbReference type="SAM" id="Phobius"/>
    </source>
</evidence>
<feature type="transmembrane region" description="Helical" evidence="6">
    <location>
        <begin position="196"/>
        <end position="216"/>
    </location>
</feature>
<feature type="transmembrane region" description="Helical" evidence="6">
    <location>
        <begin position="535"/>
        <end position="555"/>
    </location>
</feature>
<accession>A0A7I4YXB0</accession>
<feature type="compositionally biased region" description="Polar residues" evidence="5">
    <location>
        <begin position="66"/>
        <end position="75"/>
    </location>
</feature>
<evidence type="ECO:0000256" key="1">
    <source>
        <dbReference type="ARBA" id="ARBA00004141"/>
    </source>
</evidence>
<keyword evidence="4 6" id="KW-0472">Membrane</keyword>